<protein>
    <submittedName>
        <fullName evidence="1">CLUMA_CG007225, isoform A</fullName>
    </submittedName>
</protein>
<organism evidence="1 2">
    <name type="scientific">Clunio marinus</name>
    <dbReference type="NCBI Taxonomy" id="568069"/>
    <lineage>
        <taxon>Eukaryota</taxon>
        <taxon>Metazoa</taxon>
        <taxon>Ecdysozoa</taxon>
        <taxon>Arthropoda</taxon>
        <taxon>Hexapoda</taxon>
        <taxon>Insecta</taxon>
        <taxon>Pterygota</taxon>
        <taxon>Neoptera</taxon>
        <taxon>Endopterygota</taxon>
        <taxon>Diptera</taxon>
        <taxon>Nematocera</taxon>
        <taxon>Chironomoidea</taxon>
        <taxon>Chironomidae</taxon>
        <taxon>Clunio</taxon>
    </lineage>
</organism>
<reference evidence="1 2" key="1">
    <citation type="submission" date="2015-04" db="EMBL/GenBank/DDBJ databases">
        <authorList>
            <person name="Syromyatnikov M.Y."/>
            <person name="Popov V.N."/>
        </authorList>
    </citation>
    <scope>NUCLEOTIDE SEQUENCE [LARGE SCALE GENOMIC DNA]</scope>
</reference>
<keyword evidence="2" id="KW-1185">Reference proteome</keyword>
<proteinExistence type="predicted"/>
<accession>A0A1J1I5N9</accession>
<sequence length="95" mass="11141">MLSINLNVLQFPTELETQGIFIHDHVKNLKETKVNNFSNESSTIGNDCQIRFHRIFRVEAFVMSFHSNFLSLNKQQIDYPTYALVKHQQPLKIFS</sequence>
<name>A0A1J1I5N9_9DIPT</name>
<gene>
    <name evidence="1" type="ORF">CLUMA_CG007225</name>
</gene>
<evidence type="ECO:0000313" key="2">
    <source>
        <dbReference type="Proteomes" id="UP000183832"/>
    </source>
</evidence>
<evidence type="ECO:0000313" key="1">
    <source>
        <dbReference type="EMBL" id="CRK93697.1"/>
    </source>
</evidence>
<dbReference type="Proteomes" id="UP000183832">
    <property type="component" value="Unassembled WGS sequence"/>
</dbReference>
<dbReference type="AlphaFoldDB" id="A0A1J1I5N9"/>
<dbReference type="EMBL" id="CVRI01000037">
    <property type="protein sequence ID" value="CRK93697.1"/>
    <property type="molecule type" value="Genomic_DNA"/>
</dbReference>